<protein>
    <submittedName>
        <fullName evidence="1">SnoaL-like domain-containing protein</fullName>
    </submittedName>
</protein>
<accession>A0A1M6E0Z4</accession>
<name>A0A1M6E0Z4_9RHOB</name>
<reference evidence="1 2" key="1">
    <citation type="submission" date="2016-11" db="EMBL/GenBank/DDBJ databases">
        <authorList>
            <person name="Jaros S."/>
            <person name="Januszkiewicz K."/>
            <person name="Wedrychowicz H."/>
        </authorList>
    </citation>
    <scope>NUCLEOTIDE SEQUENCE [LARGE SCALE GENOMIC DNA]</scope>
    <source>
        <strain evidence="1 2">DSM 100565</strain>
    </source>
</reference>
<gene>
    <name evidence="1" type="ORF">SAMN05444417_1726</name>
</gene>
<sequence>MADTIETFFAAWGETDPDARLEAIAGTLATGFVYCDPRTGGRITTEDELLDYIAAYTEQAPGWWAKVERVDTHHGYHRVLVGFGEGDETRMRGTYFAELDELGRIELLAGFRGDGAAE</sequence>
<evidence type="ECO:0000313" key="2">
    <source>
        <dbReference type="Proteomes" id="UP000184292"/>
    </source>
</evidence>
<evidence type="ECO:0000313" key="1">
    <source>
        <dbReference type="EMBL" id="SHI79040.1"/>
    </source>
</evidence>
<dbReference type="Proteomes" id="UP000184292">
    <property type="component" value="Unassembled WGS sequence"/>
</dbReference>
<dbReference type="SUPFAM" id="SSF54427">
    <property type="entry name" value="NTF2-like"/>
    <property type="match status" value="1"/>
</dbReference>
<dbReference type="EMBL" id="FQYO01000003">
    <property type="protein sequence ID" value="SHI79040.1"/>
    <property type="molecule type" value="Genomic_DNA"/>
</dbReference>
<dbReference type="Gene3D" id="3.10.450.50">
    <property type="match status" value="1"/>
</dbReference>
<organism evidence="1 2">
    <name type="scientific">Wenxinia saemankumensis</name>
    <dbReference type="NCBI Taxonomy" id="1447782"/>
    <lineage>
        <taxon>Bacteria</taxon>
        <taxon>Pseudomonadati</taxon>
        <taxon>Pseudomonadota</taxon>
        <taxon>Alphaproteobacteria</taxon>
        <taxon>Rhodobacterales</taxon>
        <taxon>Roseobacteraceae</taxon>
        <taxon>Wenxinia</taxon>
    </lineage>
</organism>
<dbReference type="OrthoDB" id="7658823at2"/>
<dbReference type="InterPro" id="IPR032710">
    <property type="entry name" value="NTF2-like_dom_sf"/>
</dbReference>
<keyword evidence="2" id="KW-1185">Reference proteome</keyword>
<proteinExistence type="predicted"/>
<dbReference type="STRING" id="1447782.SAMN05444417_1726"/>
<dbReference type="RefSeq" id="WP_073328438.1">
    <property type="nucleotide sequence ID" value="NZ_FQYO01000003.1"/>
</dbReference>
<dbReference type="AlphaFoldDB" id="A0A1M6E0Z4"/>